<evidence type="ECO:0000256" key="1">
    <source>
        <dbReference type="ARBA" id="ARBA00007435"/>
    </source>
</evidence>
<dbReference type="PANTHER" id="PTHR34477">
    <property type="entry name" value="UPF0213 PROTEIN YHBQ"/>
    <property type="match status" value="1"/>
</dbReference>
<keyword evidence="4" id="KW-1185">Reference proteome</keyword>
<evidence type="ECO:0000259" key="2">
    <source>
        <dbReference type="PROSITE" id="PS50164"/>
    </source>
</evidence>
<dbReference type="AlphaFoldDB" id="A0A9X2L0H6"/>
<evidence type="ECO:0000313" key="4">
    <source>
        <dbReference type="Proteomes" id="UP001155280"/>
    </source>
</evidence>
<proteinExistence type="inferred from homology"/>
<accession>A0A9X2L0H6</accession>
<dbReference type="Gene3D" id="3.40.1440.10">
    <property type="entry name" value="GIY-YIG endonuclease"/>
    <property type="match status" value="1"/>
</dbReference>
<dbReference type="CDD" id="cd10449">
    <property type="entry name" value="GIY-YIG_SLX1_like"/>
    <property type="match status" value="1"/>
</dbReference>
<dbReference type="InterPro" id="IPR035901">
    <property type="entry name" value="GIY-YIG_endonuc_sf"/>
</dbReference>
<name>A0A9X2L0H6_9FLAO</name>
<gene>
    <name evidence="3" type="ORF">MKO06_16940</name>
</gene>
<dbReference type="InterPro" id="IPR050190">
    <property type="entry name" value="UPF0213_domain"/>
</dbReference>
<dbReference type="Proteomes" id="UP001155280">
    <property type="component" value="Unassembled WGS sequence"/>
</dbReference>
<dbReference type="EMBL" id="JANCNS010000003">
    <property type="protein sequence ID" value="MCP9201599.1"/>
    <property type="molecule type" value="Genomic_DNA"/>
</dbReference>
<evidence type="ECO:0000313" key="3">
    <source>
        <dbReference type="EMBL" id="MCP9201599.1"/>
    </source>
</evidence>
<dbReference type="PANTHER" id="PTHR34477:SF1">
    <property type="entry name" value="UPF0213 PROTEIN YHBQ"/>
    <property type="match status" value="1"/>
</dbReference>
<sequence length="84" mass="10124">MEFYVNIIHSQSLDRYYIGCTENIESRLIKHLQNHKGFTSRGKDWKLVYSEKIPDKKLALAREKEIKNWKNRRMIEKLISQNSI</sequence>
<comment type="caution">
    <text evidence="3">The sequence shown here is derived from an EMBL/GenBank/DDBJ whole genome shotgun (WGS) entry which is preliminary data.</text>
</comment>
<organism evidence="3 4">
    <name type="scientific">Christiangramia oceanisediminis</name>
    <dbReference type="NCBI Taxonomy" id="2920386"/>
    <lineage>
        <taxon>Bacteria</taxon>
        <taxon>Pseudomonadati</taxon>
        <taxon>Bacteroidota</taxon>
        <taxon>Flavobacteriia</taxon>
        <taxon>Flavobacteriales</taxon>
        <taxon>Flavobacteriaceae</taxon>
        <taxon>Christiangramia</taxon>
    </lineage>
</organism>
<dbReference type="RefSeq" id="WP_241552433.1">
    <property type="nucleotide sequence ID" value="NZ_JANCNS010000003.1"/>
</dbReference>
<dbReference type="PROSITE" id="PS50164">
    <property type="entry name" value="GIY_YIG"/>
    <property type="match status" value="1"/>
</dbReference>
<comment type="similarity">
    <text evidence="1">Belongs to the UPF0213 family.</text>
</comment>
<dbReference type="InterPro" id="IPR000305">
    <property type="entry name" value="GIY-YIG_endonuc"/>
</dbReference>
<protein>
    <submittedName>
        <fullName evidence="3">GIY-YIG nuclease family protein</fullName>
    </submittedName>
</protein>
<feature type="domain" description="GIY-YIG" evidence="2">
    <location>
        <begin position="1"/>
        <end position="76"/>
    </location>
</feature>
<dbReference type="SUPFAM" id="SSF82771">
    <property type="entry name" value="GIY-YIG endonuclease"/>
    <property type="match status" value="1"/>
</dbReference>
<dbReference type="Pfam" id="PF01541">
    <property type="entry name" value="GIY-YIG"/>
    <property type="match status" value="1"/>
</dbReference>
<reference evidence="3" key="1">
    <citation type="submission" date="2022-07" db="EMBL/GenBank/DDBJ databases">
        <title>Gramela sediminis sp. nov., isolated from deep-sea sediment of the Indian Ocean.</title>
        <authorList>
            <person name="Shi H."/>
        </authorList>
    </citation>
    <scope>NUCLEOTIDE SEQUENCE</scope>
    <source>
        <strain evidence="3">GC03-9</strain>
    </source>
</reference>